<keyword evidence="2" id="KW-1185">Reference proteome</keyword>
<gene>
    <name evidence="1" type="ORF">DFQ14_11637</name>
</gene>
<dbReference type="InterPro" id="IPR006439">
    <property type="entry name" value="HAD-SF_hydro_IA"/>
</dbReference>
<dbReference type="AlphaFoldDB" id="A0A368VER1"/>
<dbReference type="NCBIfam" id="TIGR01509">
    <property type="entry name" value="HAD-SF-IA-v3"/>
    <property type="match status" value="1"/>
</dbReference>
<dbReference type="InterPro" id="IPR023198">
    <property type="entry name" value="PGP-like_dom2"/>
</dbReference>
<sequence length="266" mass="29277">MPGVASVRETFTDRVGAACPHGIPSVSTGDPGAHTAQSVWSVDMASPDAHIDAVIFDYGGVLTTPGRTAIAAWTQAERIDPETFSAVLKNWLSRRAAPGNPLHRLETGEMPVEEFNRVLADRLRTEDGRPVEPDGLLARLFSFMRSDPVMLRLVEDLRRLGLPTALLSNSWGNNYPWEQLDTLFDVAVISSEVGRRKPDPDIYRITLERLGLPAERAVFVDDGAPNIEAARQLGMHTVLHDSAEQTRRNLAELVPDLRAELPQETA</sequence>
<dbReference type="CDD" id="cd02603">
    <property type="entry name" value="HAD_sEH-N_like"/>
    <property type="match status" value="1"/>
</dbReference>
<keyword evidence="1" id="KW-0378">Hydrolase</keyword>
<evidence type="ECO:0000313" key="1">
    <source>
        <dbReference type="EMBL" id="RCW39552.1"/>
    </source>
</evidence>
<name>A0A368VER1_9ACTN</name>
<dbReference type="InterPro" id="IPR023214">
    <property type="entry name" value="HAD_sf"/>
</dbReference>
<proteinExistence type="predicted"/>
<organism evidence="1 2">
    <name type="scientific">Halopolyspora algeriensis</name>
    <dbReference type="NCBI Taxonomy" id="1500506"/>
    <lineage>
        <taxon>Bacteria</taxon>
        <taxon>Bacillati</taxon>
        <taxon>Actinomycetota</taxon>
        <taxon>Actinomycetes</taxon>
        <taxon>Actinomycetes incertae sedis</taxon>
        <taxon>Halopolyspora</taxon>
    </lineage>
</organism>
<dbReference type="InterPro" id="IPR052898">
    <property type="entry name" value="ACAD10-like"/>
</dbReference>
<dbReference type="PANTHER" id="PTHR47829:SF1">
    <property type="entry name" value="HAD FAMILY PHOSPHATASE"/>
    <property type="match status" value="1"/>
</dbReference>
<accession>A0A368VER1</accession>
<dbReference type="Pfam" id="PF00702">
    <property type="entry name" value="Hydrolase"/>
    <property type="match status" value="1"/>
</dbReference>
<dbReference type="InterPro" id="IPR036412">
    <property type="entry name" value="HAD-like_sf"/>
</dbReference>
<dbReference type="Gene3D" id="3.40.50.1000">
    <property type="entry name" value="HAD superfamily/HAD-like"/>
    <property type="match status" value="1"/>
</dbReference>
<dbReference type="EMBL" id="QPJC01000016">
    <property type="protein sequence ID" value="RCW39552.1"/>
    <property type="molecule type" value="Genomic_DNA"/>
</dbReference>
<dbReference type="NCBIfam" id="TIGR01549">
    <property type="entry name" value="HAD-SF-IA-v1"/>
    <property type="match status" value="1"/>
</dbReference>
<dbReference type="PRINTS" id="PR00413">
    <property type="entry name" value="HADHALOGNASE"/>
</dbReference>
<dbReference type="SUPFAM" id="SSF56784">
    <property type="entry name" value="HAD-like"/>
    <property type="match status" value="1"/>
</dbReference>
<dbReference type="PANTHER" id="PTHR47829">
    <property type="entry name" value="HYDROLASE, PUTATIVE (AFU_ORTHOLOGUE AFUA_1G12880)-RELATED"/>
    <property type="match status" value="1"/>
</dbReference>
<dbReference type="GO" id="GO:0016787">
    <property type="term" value="F:hydrolase activity"/>
    <property type="evidence" value="ECO:0007669"/>
    <property type="project" value="UniProtKB-KW"/>
</dbReference>
<reference evidence="1 2" key="1">
    <citation type="submission" date="2018-07" db="EMBL/GenBank/DDBJ databases">
        <title>Genomic Encyclopedia of Type Strains, Phase III (KMG-III): the genomes of soil and plant-associated and newly described type strains.</title>
        <authorList>
            <person name="Whitman W."/>
        </authorList>
    </citation>
    <scope>NUCLEOTIDE SEQUENCE [LARGE SCALE GENOMIC DNA]</scope>
    <source>
        <strain evidence="1 2">CECT 8575</strain>
    </source>
</reference>
<dbReference type="SFLD" id="SFLDS00003">
    <property type="entry name" value="Haloacid_Dehalogenase"/>
    <property type="match status" value="1"/>
</dbReference>
<dbReference type="SFLD" id="SFLDG01129">
    <property type="entry name" value="C1.5:_HAD__Beta-PGM__Phosphata"/>
    <property type="match status" value="1"/>
</dbReference>
<evidence type="ECO:0000313" key="2">
    <source>
        <dbReference type="Proteomes" id="UP000253495"/>
    </source>
</evidence>
<dbReference type="Gene3D" id="1.10.150.240">
    <property type="entry name" value="Putative phosphatase, domain 2"/>
    <property type="match status" value="1"/>
</dbReference>
<protein>
    <submittedName>
        <fullName evidence="1">Putative hydrolase of the HAD superfamily</fullName>
    </submittedName>
</protein>
<dbReference type="Proteomes" id="UP000253495">
    <property type="component" value="Unassembled WGS sequence"/>
</dbReference>
<comment type="caution">
    <text evidence="1">The sequence shown here is derived from an EMBL/GenBank/DDBJ whole genome shotgun (WGS) entry which is preliminary data.</text>
</comment>